<proteinExistence type="predicted"/>
<evidence type="ECO:0000313" key="2">
    <source>
        <dbReference type="Proteomes" id="UP000093476"/>
    </source>
</evidence>
<dbReference type="EMBL" id="LOMY01000005">
    <property type="protein sequence ID" value="OCQ54726.1"/>
    <property type="molecule type" value="Genomic_DNA"/>
</dbReference>
<dbReference type="RefSeq" id="WP_065821662.1">
    <property type="nucleotide sequence ID" value="NZ_CAWMQZ010000005.1"/>
</dbReference>
<accession>A0A1C0UA33</accession>
<name>A0A1C0UA33_9GAMM</name>
<reference evidence="1 2" key="1">
    <citation type="submission" date="2015-12" db="EMBL/GenBank/DDBJ databases">
        <title>Genome comparisons provide insights into the role of secondary metabolites in the pathogenic phase of the Photorhabdus life cycle.</title>
        <authorList>
            <person name="Tobias N.J."/>
            <person name="Mishra B."/>
            <person name="Gupta D.K."/>
            <person name="Thines M."/>
            <person name="Stinear T.P."/>
            <person name="Bode H.B."/>
        </authorList>
    </citation>
    <scope>NUCLEOTIDE SEQUENCE [LARGE SCALE GENOMIC DNA]</scope>
    <source>
        <strain evidence="1 2">PB68.1</strain>
    </source>
</reference>
<protein>
    <recommendedName>
        <fullName evidence="3">DUF4926 domain-containing protein</fullName>
    </recommendedName>
</protein>
<dbReference type="Pfam" id="PF16277">
    <property type="entry name" value="DUF4926"/>
    <property type="match status" value="1"/>
</dbReference>
<comment type="caution">
    <text evidence="1">The sequence shown here is derived from an EMBL/GenBank/DDBJ whole genome shotgun (WGS) entry which is preliminary data.</text>
</comment>
<gene>
    <name evidence="1" type="ORF">Ppb6_00090</name>
</gene>
<dbReference type="AlphaFoldDB" id="A0A1C0UA33"/>
<dbReference type="Proteomes" id="UP000093476">
    <property type="component" value="Unassembled WGS sequence"/>
</dbReference>
<organism evidence="1 2">
    <name type="scientific">Photorhabdus australis subsp. thailandensis</name>
    <dbReference type="NCBI Taxonomy" id="2805096"/>
    <lineage>
        <taxon>Bacteria</taxon>
        <taxon>Pseudomonadati</taxon>
        <taxon>Pseudomonadota</taxon>
        <taxon>Gammaproteobacteria</taxon>
        <taxon>Enterobacterales</taxon>
        <taxon>Morganellaceae</taxon>
        <taxon>Photorhabdus</taxon>
    </lineage>
</organism>
<sequence length="65" mass="7424">MKYSLFDVVILTSDIPERGLKTGMKGAIIDVYSEQEEAYEVEFCDENGRTIDMLPLYANQLSPFE</sequence>
<evidence type="ECO:0008006" key="3">
    <source>
        <dbReference type="Google" id="ProtNLM"/>
    </source>
</evidence>
<dbReference type="STRING" id="286156.Ppb6_00090"/>
<dbReference type="InterPro" id="IPR032568">
    <property type="entry name" value="DUF4926"/>
</dbReference>
<keyword evidence="2" id="KW-1185">Reference proteome</keyword>
<dbReference type="PATRIC" id="fig|286156.4.peg.122"/>
<evidence type="ECO:0000313" key="1">
    <source>
        <dbReference type="EMBL" id="OCQ54726.1"/>
    </source>
</evidence>